<gene>
    <name evidence="2" type="ORF">B0J12DRAFT_729909</name>
</gene>
<protein>
    <recommendedName>
        <fullName evidence="4">CMP/dCMP-type deaminase domain-containing protein</fullName>
    </recommendedName>
</protein>
<dbReference type="Gene3D" id="3.40.140.10">
    <property type="entry name" value="Cytidine Deaminase, domain 2"/>
    <property type="match status" value="1"/>
</dbReference>
<accession>A0ABQ8G532</accession>
<evidence type="ECO:0000313" key="2">
    <source>
        <dbReference type="EMBL" id="KAH7045170.1"/>
    </source>
</evidence>
<evidence type="ECO:0000313" key="3">
    <source>
        <dbReference type="Proteomes" id="UP000774617"/>
    </source>
</evidence>
<dbReference type="InterPro" id="IPR016193">
    <property type="entry name" value="Cytidine_deaminase-like"/>
</dbReference>
<evidence type="ECO:0008006" key="4">
    <source>
        <dbReference type="Google" id="ProtNLM"/>
    </source>
</evidence>
<feature type="compositionally biased region" description="Low complexity" evidence="1">
    <location>
        <begin position="180"/>
        <end position="191"/>
    </location>
</feature>
<reference evidence="2 3" key="1">
    <citation type="journal article" date="2021" name="Nat. Commun.">
        <title>Genetic determinants of endophytism in the Arabidopsis root mycobiome.</title>
        <authorList>
            <person name="Mesny F."/>
            <person name="Miyauchi S."/>
            <person name="Thiergart T."/>
            <person name="Pickel B."/>
            <person name="Atanasova L."/>
            <person name="Karlsson M."/>
            <person name="Huettel B."/>
            <person name="Barry K.W."/>
            <person name="Haridas S."/>
            <person name="Chen C."/>
            <person name="Bauer D."/>
            <person name="Andreopoulos W."/>
            <person name="Pangilinan J."/>
            <person name="LaButti K."/>
            <person name="Riley R."/>
            <person name="Lipzen A."/>
            <person name="Clum A."/>
            <person name="Drula E."/>
            <person name="Henrissat B."/>
            <person name="Kohler A."/>
            <person name="Grigoriev I.V."/>
            <person name="Martin F.M."/>
            <person name="Hacquard S."/>
        </authorList>
    </citation>
    <scope>NUCLEOTIDE SEQUENCE [LARGE SCALE GENOMIC DNA]</scope>
    <source>
        <strain evidence="2 3">MPI-SDFR-AT-0080</strain>
    </source>
</reference>
<proteinExistence type="predicted"/>
<keyword evidence="3" id="KW-1185">Reference proteome</keyword>
<sequence>MPKPDTTYLPHCLAQAALSPLRHRHGSVVVRGGKILGRGHNAHRHGFDGGALKHGNAALRKRKPAIPKSSSTGSTAFVFFEEIAGRSGGSAPLSMHAEMMALVDAVAAARSARAGRKLSGQKPPGRVAGCGAEKRRSRGGKAKTKKKGGKKVDHAASKGKDTTTTIMTPTTNTENCSTHKNSQGQKQSSNSGKKKKKKKKEKKSSTTYLHQPTPKKPASAQHCALLFSRLQPDSSPSATATATAPSRAVKDRTKHRHLAGADLYVTRLGHRLQHPPPFLSATVPLPNCTSPAESSPLAGKHVSTRSLHEELTCGTAEEPRKEALAEAGVDFELVRRDNVLGSRPCYRCVGFMHSVGVKRVFWTNEEGVWEGAKVRDLVDELEGCVGEGSGGGESGYGASRRAYVTKHEMLMLRRLMGETGK</sequence>
<feature type="compositionally biased region" description="Low complexity" evidence="1">
    <location>
        <begin position="162"/>
        <end position="173"/>
    </location>
</feature>
<feature type="compositionally biased region" description="Basic residues" evidence="1">
    <location>
        <begin position="192"/>
        <end position="202"/>
    </location>
</feature>
<dbReference type="SUPFAM" id="SSF53927">
    <property type="entry name" value="Cytidine deaminase-like"/>
    <property type="match status" value="1"/>
</dbReference>
<dbReference type="Proteomes" id="UP000774617">
    <property type="component" value="Unassembled WGS sequence"/>
</dbReference>
<dbReference type="EMBL" id="JAGTJR010000019">
    <property type="protein sequence ID" value="KAH7045170.1"/>
    <property type="molecule type" value="Genomic_DNA"/>
</dbReference>
<organism evidence="2 3">
    <name type="scientific">Macrophomina phaseolina</name>
    <dbReference type="NCBI Taxonomy" id="35725"/>
    <lineage>
        <taxon>Eukaryota</taxon>
        <taxon>Fungi</taxon>
        <taxon>Dikarya</taxon>
        <taxon>Ascomycota</taxon>
        <taxon>Pezizomycotina</taxon>
        <taxon>Dothideomycetes</taxon>
        <taxon>Dothideomycetes incertae sedis</taxon>
        <taxon>Botryosphaeriales</taxon>
        <taxon>Botryosphaeriaceae</taxon>
        <taxon>Macrophomina</taxon>
    </lineage>
</organism>
<feature type="region of interest" description="Disordered" evidence="1">
    <location>
        <begin position="114"/>
        <end position="255"/>
    </location>
</feature>
<feature type="compositionally biased region" description="Low complexity" evidence="1">
    <location>
        <begin position="234"/>
        <end position="246"/>
    </location>
</feature>
<evidence type="ECO:0000256" key="1">
    <source>
        <dbReference type="SAM" id="MobiDB-lite"/>
    </source>
</evidence>
<feature type="compositionally biased region" description="Basic and acidic residues" evidence="1">
    <location>
        <begin position="150"/>
        <end position="161"/>
    </location>
</feature>
<comment type="caution">
    <text evidence="2">The sequence shown here is derived from an EMBL/GenBank/DDBJ whole genome shotgun (WGS) entry which is preliminary data.</text>
</comment>
<name>A0ABQ8G532_9PEZI</name>
<feature type="compositionally biased region" description="Basic residues" evidence="1">
    <location>
        <begin position="135"/>
        <end position="149"/>
    </location>
</feature>